<sequence length="303" mass="33653">MSRLPQSLSQAYTAQNATATEAERQEAFKIYEQASERWNRSSIGIPVHPDHETRASLIHNEHVKFSAAEVKAAFAAARMHGVTITTMFFACMTAGIKTRYSDGSEDGAHLVFSGNGQRWLDIRASESQAPVGMSIMPGALWLDRADVDGAENTPRGIFEMARKIQALQNQDLVSKHIIAVYDELAPTAFQATMESRHRPPAVPRVSRPTLTSQGDFSKQKPVTKLRNGTSAFTAKLVHFRSGGRNTDPSVCFALYSFQGDMRCNLLFDERFFDRKDISGLMEDIMTLFRRAAFSGQDNALAKI</sequence>
<dbReference type="PANTHER" id="PTHR42034">
    <property type="entry name" value="CHROMOSOME 7, WHOLE GENOME SHOTGUN SEQUENCE-RELATED"/>
    <property type="match status" value="1"/>
</dbReference>
<evidence type="ECO:0000313" key="2">
    <source>
        <dbReference type="EMBL" id="TQV99858.1"/>
    </source>
</evidence>
<gene>
    <name evidence="2" type="ORF">IF1G_02073</name>
</gene>
<evidence type="ECO:0008006" key="4">
    <source>
        <dbReference type="Google" id="ProtNLM"/>
    </source>
</evidence>
<dbReference type="AlphaFoldDB" id="A0A545W8Z9"/>
<evidence type="ECO:0000256" key="1">
    <source>
        <dbReference type="SAM" id="MobiDB-lite"/>
    </source>
</evidence>
<keyword evidence="3" id="KW-1185">Reference proteome</keyword>
<dbReference type="OrthoDB" id="3365682at2759"/>
<dbReference type="Gene3D" id="3.30.559.30">
    <property type="entry name" value="Nonribosomal peptide synthetase, condensation domain"/>
    <property type="match status" value="1"/>
</dbReference>
<reference evidence="2 3" key="1">
    <citation type="journal article" date="2019" name="Appl. Microbiol. Biotechnol.">
        <title>Genome sequence of Isaria javanica and comparative genome analysis insights into family S53 peptidase evolution in fungal entomopathogens.</title>
        <authorList>
            <person name="Lin R."/>
            <person name="Zhang X."/>
            <person name="Xin B."/>
            <person name="Zou M."/>
            <person name="Gao Y."/>
            <person name="Qin F."/>
            <person name="Hu Q."/>
            <person name="Xie B."/>
            <person name="Cheng X."/>
        </authorList>
    </citation>
    <scope>NUCLEOTIDE SEQUENCE [LARGE SCALE GENOMIC DNA]</scope>
    <source>
        <strain evidence="2 3">IJ1G</strain>
    </source>
</reference>
<accession>A0A545W8Z9</accession>
<proteinExistence type="predicted"/>
<name>A0A545W8Z9_9HYPO</name>
<dbReference type="EMBL" id="SPUK01000002">
    <property type="protein sequence ID" value="TQV99858.1"/>
    <property type="molecule type" value="Genomic_DNA"/>
</dbReference>
<protein>
    <recommendedName>
        <fullName evidence="4">Condensation domain-containing protein</fullName>
    </recommendedName>
</protein>
<evidence type="ECO:0000313" key="3">
    <source>
        <dbReference type="Proteomes" id="UP000315783"/>
    </source>
</evidence>
<dbReference type="Proteomes" id="UP000315783">
    <property type="component" value="Unassembled WGS sequence"/>
</dbReference>
<dbReference type="PANTHER" id="PTHR42034:SF3">
    <property type="entry name" value="ACYL-COA-DEPENDENT ACYLTRANSFERASE MAC2"/>
    <property type="match status" value="1"/>
</dbReference>
<comment type="caution">
    <text evidence="2">The sequence shown here is derived from an EMBL/GenBank/DDBJ whole genome shotgun (WGS) entry which is preliminary data.</text>
</comment>
<organism evidence="2 3">
    <name type="scientific">Cordyceps javanica</name>
    <dbReference type="NCBI Taxonomy" id="43265"/>
    <lineage>
        <taxon>Eukaryota</taxon>
        <taxon>Fungi</taxon>
        <taxon>Dikarya</taxon>
        <taxon>Ascomycota</taxon>
        <taxon>Pezizomycotina</taxon>
        <taxon>Sordariomycetes</taxon>
        <taxon>Hypocreomycetidae</taxon>
        <taxon>Hypocreales</taxon>
        <taxon>Cordycipitaceae</taxon>
        <taxon>Cordyceps</taxon>
    </lineage>
</organism>
<feature type="region of interest" description="Disordered" evidence="1">
    <location>
        <begin position="193"/>
        <end position="220"/>
    </location>
</feature>